<dbReference type="GO" id="GO:0010457">
    <property type="term" value="P:centriole-centriole cohesion"/>
    <property type="evidence" value="ECO:0007669"/>
    <property type="project" value="TreeGrafter"/>
</dbReference>
<dbReference type="GO" id="GO:0005813">
    <property type="term" value="C:centrosome"/>
    <property type="evidence" value="ECO:0007669"/>
    <property type="project" value="InterPro"/>
</dbReference>
<dbReference type="SUPFAM" id="SSF48371">
    <property type="entry name" value="ARM repeat"/>
    <property type="match status" value="1"/>
</dbReference>
<dbReference type="InterPro" id="IPR016024">
    <property type="entry name" value="ARM-type_fold"/>
</dbReference>
<dbReference type="Gene3D" id="1.25.10.10">
    <property type="entry name" value="Leucine-rich Repeat Variant"/>
    <property type="match status" value="1"/>
</dbReference>
<protein>
    <recommendedName>
        <fullName evidence="3">Rotatin</fullName>
    </recommendedName>
</protein>
<name>A0A8C4NHK0_EPTBU</name>
<dbReference type="GO" id="GO:0036064">
    <property type="term" value="C:ciliary basal body"/>
    <property type="evidence" value="ECO:0007669"/>
    <property type="project" value="InterPro"/>
</dbReference>
<dbReference type="GeneTree" id="ENSGT00640000091535"/>
<keyword evidence="2" id="KW-1185">Reference proteome</keyword>
<dbReference type="InterPro" id="IPR011989">
    <property type="entry name" value="ARM-like"/>
</dbReference>
<dbReference type="PANTHER" id="PTHR31691">
    <property type="entry name" value="ROTATIN"/>
    <property type="match status" value="1"/>
</dbReference>
<dbReference type="AlphaFoldDB" id="A0A8C4NHK0"/>
<dbReference type="GO" id="GO:0007099">
    <property type="term" value="P:centriole replication"/>
    <property type="evidence" value="ECO:0007669"/>
    <property type="project" value="TreeGrafter"/>
</dbReference>
<dbReference type="GO" id="GO:0032053">
    <property type="term" value="P:ciliary basal body organization"/>
    <property type="evidence" value="ECO:0007669"/>
    <property type="project" value="TreeGrafter"/>
</dbReference>
<evidence type="ECO:0000313" key="2">
    <source>
        <dbReference type="Proteomes" id="UP000694388"/>
    </source>
</evidence>
<evidence type="ECO:0008006" key="3">
    <source>
        <dbReference type="Google" id="ProtNLM"/>
    </source>
</evidence>
<dbReference type="PANTHER" id="PTHR31691:SF1">
    <property type="entry name" value="ROTATIN"/>
    <property type="match status" value="1"/>
</dbReference>
<dbReference type="OMA" id="NDECKAV"/>
<accession>A0A8C4NHK0</accession>
<dbReference type="GO" id="GO:0005814">
    <property type="term" value="C:centriole"/>
    <property type="evidence" value="ECO:0007669"/>
    <property type="project" value="TreeGrafter"/>
</dbReference>
<organism evidence="1 2">
    <name type="scientific">Eptatretus burgeri</name>
    <name type="common">Inshore hagfish</name>
    <dbReference type="NCBI Taxonomy" id="7764"/>
    <lineage>
        <taxon>Eukaryota</taxon>
        <taxon>Metazoa</taxon>
        <taxon>Chordata</taxon>
        <taxon>Craniata</taxon>
        <taxon>Vertebrata</taxon>
        <taxon>Cyclostomata</taxon>
        <taxon>Myxini</taxon>
        <taxon>Myxiniformes</taxon>
        <taxon>Myxinidae</taxon>
        <taxon>Eptatretinae</taxon>
        <taxon>Eptatretus</taxon>
    </lineage>
</organism>
<evidence type="ECO:0000313" key="1">
    <source>
        <dbReference type="Ensembl" id="ENSEBUP00000002561.1"/>
    </source>
</evidence>
<dbReference type="Proteomes" id="UP000694388">
    <property type="component" value="Unplaced"/>
</dbReference>
<dbReference type="Ensembl" id="ENSEBUT00000002938.1">
    <property type="protein sequence ID" value="ENSEBUP00000002582.1"/>
    <property type="gene ID" value="ENSEBUG00000001976.1"/>
</dbReference>
<dbReference type="Ensembl" id="ENSEBUT00000002917.1">
    <property type="protein sequence ID" value="ENSEBUP00000002561.1"/>
    <property type="gene ID" value="ENSEBUG00000001976.1"/>
</dbReference>
<dbReference type="InterPro" id="IPR030791">
    <property type="entry name" value="Rotatin"/>
</dbReference>
<proteinExistence type="predicted"/>
<sequence>MKEIRNILTLLRNCLYGSEEMKLAAIQESTLPTLLSLWPWLLTCVDVLHAALHFLCVLTANCPSACTACCSVVHSRTPTCQSGARGSFTAGLFQHLVRICSQSRNNSQHLAFNVLSNLSLCQEARSMLQKGNFLNQFAKVPLPRPGQAPHPTLQCWLWLLVMLSYSEDGRQLVLRASGSLDVLLDLEERLKPAKDCVAGKHSLKRVPLPPITTLILHNLCFCQAAKAHILASERYISLLIRWLDSDERTQRTAGASALWALLHHSQKAKVSIKNPRMKAKVESALLTVKNEAHAEQSALEEHFFRSLKNISALLNS</sequence>
<reference evidence="1" key="1">
    <citation type="submission" date="2025-05" db="UniProtKB">
        <authorList>
            <consortium name="Ensembl"/>
        </authorList>
    </citation>
    <scope>IDENTIFICATION</scope>
</reference>